<protein>
    <submittedName>
        <fullName evidence="2">Uncharacterized protein</fullName>
    </submittedName>
</protein>
<dbReference type="EMBL" id="JABMOJ010000510">
    <property type="protein sequence ID" value="NQV66384.1"/>
    <property type="molecule type" value="Genomic_DNA"/>
</dbReference>
<feature type="region of interest" description="Disordered" evidence="1">
    <location>
        <begin position="136"/>
        <end position="174"/>
    </location>
</feature>
<dbReference type="Proteomes" id="UP000754644">
    <property type="component" value="Unassembled WGS sequence"/>
</dbReference>
<sequence length="185" mass="19971">MKFHGPTQQIARATLLFGLALTGSPTRAEIDGALDKRSIANLAIEFEIVRGAIVRQPPSLALNKGLEFLEGSPARPKWLLQGQELSGDKEFHLCLPSMYAGSQLSLLAAQASKANGNPDRGNNPLSNQSNDYALAQASPRKPNTNDPCGKEPTLQVSIESKVTEKLSRTPPRKNLDTVTMIISPE</sequence>
<organism evidence="2 3">
    <name type="scientific">SAR86 cluster bacterium</name>
    <dbReference type="NCBI Taxonomy" id="2030880"/>
    <lineage>
        <taxon>Bacteria</taxon>
        <taxon>Pseudomonadati</taxon>
        <taxon>Pseudomonadota</taxon>
        <taxon>Gammaproteobacteria</taxon>
        <taxon>SAR86 cluster</taxon>
    </lineage>
</organism>
<dbReference type="AlphaFoldDB" id="A0A972VZU3"/>
<comment type="caution">
    <text evidence="2">The sequence shown here is derived from an EMBL/GenBank/DDBJ whole genome shotgun (WGS) entry which is preliminary data.</text>
</comment>
<gene>
    <name evidence="2" type="ORF">HQ497_13565</name>
</gene>
<reference evidence="2" key="1">
    <citation type="submission" date="2020-05" db="EMBL/GenBank/DDBJ databases">
        <title>Sulfur intermediates as new biogeochemical hubs in an aquatic model microbial ecosystem.</title>
        <authorList>
            <person name="Vigneron A."/>
        </authorList>
    </citation>
    <scope>NUCLEOTIDE SEQUENCE</scope>
    <source>
        <strain evidence="2">Bin.250</strain>
    </source>
</reference>
<proteinExistence type="predicted"/>
<evidence type="ECO:0000313" key="2">
    <source>
        <dbReference type="EMBL" id="NQV66384.1"/>
    </source>
</evidence>
<evidence type="ECO:0000313" key="3">
    <source>
        <dbReference type="Proteomes" id="UP000754644"/>
    </source>
</evidence>
<name>A0A972VZU3_9GAMM</name>
<accession>A0A972VZU3</accession>
<evidence type="ECO:0000256" key="1">
    <source>
        <dbReference type="SAM" id="MobiDB-lite"/>
    </source>
</evidence>